<keyword evidence="2" id="KW-1185">Reference proteome</keyword>
<evidence type="ECO:0000313" key="2">
    <source>
        <dbReference type="Proteomes" id="UP000499080"/>
    </source>
</evidence>
<dbReference type="EMBL" id="BGPR01007696">
    <property type="protein sequence ID" value="GBN28816.1"/>
    <property type="molecule type" value="Genomic_DNA"/>
</dbReference>
<organism evidence="1 2">
    <name type="scientific">Araneus ventricosus</name>
    <name type="common">Orbweaver spider</name>
    <name type="synonym">Epeira ventricosa</name>
    <dbReference type="NCBI Taxonomy" id="182803"/>
    <lineage>
        <taxon>Eukaryota</taxon>
        <taxon>Metazoa</taxon>
        <taxon>Ecdysozoa</taxon>
        <taxon>Arthropoda</taxon>
        <taxon>Chelicerata</taxon>
        <taxon>Arachnida</taxon>
        <taxon>Araneae</taxon>
        <taxon>Araneomorphae</taxon>
        <taxon>Entelegynae</taxon>
        <taxon>Araneoidea</taxon>
        <taxon>Araneidae</taxon>
        <taxon>Araneus</taxon>
    </lineage>
</organism>
<comment type="caution">
    <text evidence="1">The sequence shown here is derived from an EMBL/GenBank/DDBJ whole genome shotgun (WGS) entry which is preliminary data.</text>
</comment>
<dbReference type="AlphaFoldDB" id="A0A4Y2MT66"/>
<evidence type="ECO:0000313" key="1">
    <source>
        <dbReference type="EMBL" id="GBN28816.1"/>
    </source>
</evidence>
<protein>
    <submittedName>
        <fullName evidence="1">Uncharacterized protein</fullName>
    </submittedName>
</protein>
<name>A0A4Y2MT66_ARAVE</name>
<proteinExistence type="predicted"/>
<dbReference type="Proteomes" id="UP000499080">
    <property type="component" value="Unassembled WGS sequence"/>
</dbReference>
<gene>
    <name evidence="1" type="ORF">AVEN_180599_1</name>
</gene>
<accession>A0A4Y2MT66</accession>
<reference evidence="1 2" key="1">
    <citation type="journal article" date="2019" name="Sci. Rep.">
        <title>Orb-weaving spider Araneus ventricosus genome elucidates the spidroin gene catalogue.</title>
        <authorList>
            <person name="Kono N."/>
            <person name="Nakamura H."/>
            <person name="Ohtoshi R."/>
            <person name="Moran D.A.P."/>
            <person name="Shinohara A."/>
            <person name="Yoshida Y."/>
            <person name="Fujiwara M."/>
            <person name="Mori M."/>
            <person name="Tomita M."/>
            <person name="Arakawa K."/>
        </authorList>
    </citation>
    <scope>NUCLEOTIDE SEQUENCE [LARGE SCALE GENOMIC DNA]</scope>
</reference>
<sequence>MTPSAHTFPTTITATFPEVFQLGKNLVTLVLHNNAPTVYSKNRFSILRIALRPESRRLPEFDSTKDPQCMWLVACDVHRC</sequence>